<evidence type="ECO:0000256" key="2">
    <source>
        <dbReference type="ARBA" id="ARBA00006275"/>
    </source>
</evidence>
<keyword evidence="4" id="KW-0472">Membrane</keyword>
<protein>
    <submittedName>
        <fullName evidence="8">RagB/SusD family nutrient uptake outer membrane protein</fullName>
    </submittedName>
</protein>
<comment type="caution">
    <text evidence="8">The sequence shown here is derived from an EMBL/GenBank/DDBJ whole genome shotgun (WGS) entry which is preliminary data.</text>
</comment>
<feature type="domain" description="SusD-like N-terminal" evidence="7">
    <location>
        <begin position="112"/>
        <end position="264"/>
    </location>
</feature>
<dbReference type="InterPro" id="IPR012944">
    <property type="entry name" value="SusD_RagB_dom"/>
</dbReference>
<evidence type="ECO:0000256" key="4">
    <source>
        <dbReference type="ARBA" id="ARBA00023136"/>
    </source>
</evidence>
<evidence type="ECO:0000259" key="6">
    <source>
        <dbReference type="Pfam" id="PF07980"/>
    </source>
</evidence>
<dbReference type="Gene3D" id="1.25.40.390">
    <property type="match status" value="1"/>
</dbReference>
<comment type="subcellular location">
    <subcellularLocation>
        <location evidence="1">Cell outer membrane</location>
    </subcellularLocation>
</comment>
<evidence type="ECO:0000313" key="8">
    <source>
        <dbReference type="EMBL" id="MFD1872555.1"/>
    </source>
</evidence>
<accession>A0ABW4QSI8</accession>
<dbReference type="PROSITE" id="PS51257">
    <property type="entry name" value="PROKAR_LIPOPROTEIN"/>
    <property type="match status" value="1"/>
</dbReference>
<evidence type="ECO:0000313" key="9">
    <source>
        <dbReference type="Proteomes" id="UP001597197"/>
    </source>
</evidence>
<gene>
    <name evidence="8" type="ORF">ACFSDX_08950</name>
</gene>
<dbReference type="Proteomes" id="UP001597197">
    <property type="component" value="Unassembled WGS sequence"/>
</dbReference>
<reference evidence="9" key="1">
    <citation type="journal article" date="2019" name="Int. J. Syst. Evol. Microbiol.">
        <title>The Global Catalogue of Microorganisms (GCM) 10K type strain sequencing project: providing services to taxonomists for standard genome sequencing and annotation.</title>
        <authorList>
            <consortium name="The Broad Institute Genomics Platform"/>
            <consortium name="The Broad Institute Genome Sequencing Center for Infectious Disease"/>
            <person name="Wu L."/>
            <person name="Ma J."/>
        </authorList>
    </citation>
    <scope>NUCLEOTIDE SEQUENCE [LARGE SCALE GENOMIC DNA]</scope>
    <source>
        <strain evidence="9">CGMCC 1.15795</strain>
    </source>
</reference>
<dbReference type="CDD" id="cd08977">
    <property type="entry name" value="SusD"/>
    <property type="match status" value="1"/>
</dbReference>
<dbReference type="Pfam" id="PF14322">
    <property type="entry name" value="SusD-like_3"/>
    <property type="match status" value="1"/>
</dbReference>
<evidence type="ECO:0000256" key="3">
    <source>
        <dbReference type="ARBA" id="ARBA00022729"/>
    </source>
</evidence>
<keyword evidence="3" id="KW-0732">Signal</keyword>
<dbReference type="SUPFAM" id="SSF48452">
    <property type="entry name" value="TPR-like"/>
    <property type="match status" value="1"/>
</dbReference>
<evidence type="ECO:0000256" key="1">
    <source>
        <dbReference type="ARBA" id="ARBA00004442"/>
    </source>
</evidence>
<dbReference type="EMBL" id="JBHUFD010000003">
    <property type="protein sequence ID" value="MFD1872555.1"/>
    <property type="molecule type" value="Genomic_DNA"/>
</dbReference>
<keyword evidence="9" id="KW-1185">Reference proteome</keyword>
<evidence type="ECO:0000256" key="5">
    <source>
        <dbReference type="ARBA" id="ARBA00023237"/>
    </source>
</evidence>
<dbReference type="RefSeq" id="WP_382312995.1">
    <property type="nucleotide sequence ID" value="NZ_JBHUFD010000003.1"/>
</dbReference>
<evidence type="ECO:0000259" key="7">
    <source>
        <dbReference type="Pfam" id="PF14322"/>
    </source>
</evidence>
<organism evidence="8 9">
    <name type="scientific">Hymenobacter bucti</name>
    <dbReference type="NCBI Taxonomy" id="1844114"/>
    <lineage>
        <taxon>Bacteria</taxon>
        <taxon>Pseudomonadati</taxon>
        <taxon>Bacteroidota</taxon>
        <taxon>Cytophagia</taxon>
        <taxon>Cytophagales</taxon>
        <taxon>Hymenobacteraceae</taxon>
        <taxon>Hymenobacter</taxon>
    </lineage>
</organism>
<feature type="domain" description="RagB/SusD" evidence="6">
    <location>
        <begin position="390"/>
        <end position="556"/>
    </location>
</feature>
<dbReference type="InterPro" id="IPR033985">
    <property type="entry name" value="SusD-like_N"/>
</dbReference>
<name>A0ABW4QSI8_9BACT</name>
<sequence>MKNILSFLVGSRQRALTIAFGATLGLGACEVTDLQPKNVLSETAVYNDPARVALAVAGVYNSAQSGFYDPLNGSGLVVRGYPFGAATNALDDARGEDVSDMAGFFSLVFANTFTSSSPNVVNIWSNAYAVINQANVTIEGIKQAQAAGVITAADELIYEGELRFLRALAHHELVMHFSRPFTDGNGSAIGVPYRDFAVNTPASVAQARALARGTVADDYTKMLADLDFAETNLPVTRSISGAVAPSVTRATKAAAVALKQRIRLHQANWAAAVTEGNKLISGTTTFTSPTSIGTYSLMPTQRAAFPGGATTTAENVFSVENSAADNPGVNGALANVYGSSAAPANGGINGRALLAVSPNLYNASFFTCNDLRRTVMMQPDGVRPCYVIKKYTDAATSSDFAPIIRYAEVLLNQAEALARTGTNDALALRLLNAVRNRSVTTDGDQYAAGSLTGTSLVRAILNERRIEFIGEGKRWGDISRLSPDATYSPVSGGGIPAKFNGTVGGQVTLARYACGNTSLLTGQLVSPVVYTSSLFLWPIPQLEIANNPSVTQNPGY</sequence>
<keyword evidence="5" id="KW-0998">Cell outer membrane</keyword>
<proteinExistence type="inferred from homology"/>
<dbReference type="InterPro" id="IPR011990">
    <property type="entry name" value="TPR-like_helical_dom_sf"/>
</dbReference>
<dbReference type="Pfam" id="PF07980">
    <property type="entry name" value="SusD_RagB"/>
    <property type="match status" value="1"/>
</dbReference>
<comment type="similarity">
    <text evidence="2">Belongs to the SusD family.</text>
</comment>